<dbReference type="GO" id="GO:0000976">
    <property type="term" value="F:transcription cis-regulatory region binding"/>
    <property type="evidence" value="ECO:0007669"/>
    <property type="project" value="TreeGrafter"/>
</dbReference>
<gene>
    <name evidence="4" type="ORF">BP5553_03032</name>
</gene>
<keyword evidence="5" id="KW-1185">Reference proteome</keyword>
<evidence type="ECO:0000313" key="5">
    <source>
        <dbReference type="Proteomes" id="UP000254866"/>
    </source>
</evidence>
<dbReference type="AlphaFoldDB" id="A0A370TT37"/>
<accession>A0A370TT37</accession>
<keyword evidence="2" id="KW-0539">Nucleus</keyword>
<dbReference type="PANTHER" id="PTHR37534:SF16">
    <property type="entry name" value="ZN(II)2CYS6 TRANSCRIPTION FACTOR (EUROFUNG)-RELATED"/>
    <property type="match status" value="1"/>
</dbReference>
<dbReference type="EMBL" id="NPIC01000002">
    <property type="protein sequence ID" value="RDL38692.1"/>
    <property type="molecule type" value="Genomic_DNA"/>
</dbReference>
<proteinExistence type="predicted"/>
<feature type="region of interest" description="Disordered" evidence="3">
    <location>
        <begin position="1"/>
        <end position="26"/>
    </location>
</feature>
<reference evidence="4 5" key="1">
    <citation type="journal article" date="2018" name="IMA Fungus">
        <title>IMA Genome-F 9: Draft genome sequence of Annulohypoxylon stygium, Aspergillus mulundensis, Berkeleyomyces basicola (syn. Thielaviopsis basicola), Ceratocystis smalleyi, two Cercospora beticola strains, Coleophoma cylindrospora, Fusarium fracticaudum, Phialophora cf. hyalina, and Morchella septimelata.</title>
        <authorList>
            <person name="Wingfield B.D."/>
            <person name="Bills G.F."/>
            <person name="Dong Y."/>
            <person name="Huang W."/>
            <person name="Nel W.J."/>
            <person name="Swalarsk-Parry B.S."/>
            <person name="Vaghefi N."/>
            <person name="Wilken P.M."/>
            <person name="An Z."/>
            <person name="de Beer Z.W."/>
            <person name="De Vos L."/>
            <person name="Chen L."/>
            <person name="Duong T.A."/>
            <person name="Gao Y."/>
            <person name="Hammerbacher A."/>
            <person name="Kikkert J.R."/>
            <person name="Li Y."/>
            <person name="Li H."/>
            <person name="Li K."/>
            <person name="Li Q."/>
            <person name="Liu X."/>
            <person name="Ma X."/>
            <person name="Naidoo K."/>
            <person name="Pethybridge S.J."/>
            <person name="Sun J."/>
            <person name="Steenkamp E.T."/>
            <person name="van der Nest M.A."/>
            <person name="van Wyk S."/>
            <person name="Wingfield M.J."/>
            <person name="Xiong C."/>
            <person name="Yue Q."/>
            <person name="Zhang X."/>
        </authorList>
    </citation>
    <scope>NUCLEOTIDE SEQUENCE [LARGE SCALE GENOMIC DNA]</scope>
    <source>
        <strain evidence="4 5">BP 5553</strain>
    </source>
</reference>
<evidence type="ECO:0000256" key="3">
    <source>
        <dbReference type="SAM" id="MobiDB-lite"/>
    </source>
</evidence>
<evidence type="ECO:0000256" key="2">
    <source>
        <dbReference type="ARBA" id="ARBA00023242"/>
    </source>
</evidence>
<comment type="caution">
    <text evidence="4">The sequence shown here is derived from an EMBL/GenBank/DDBJ whole genome shotgun (WGS) entry which is preliminary data.</text>
</comment>
<sequence>MDRNQASSRSRKPAPPQAASLKPFSPVDTAWSLDQALLEDVRCPEEEEDSNQCLVLSGLPPIYRPRPFLIDMSGPERWLFQYYVERLSGLLVNAIGHENPLRSLIVPRLLSSPLLLQTVCAVSALHRSSYADGDERTTYQTAATGYYVQALADLRDLILQGDTLLSDSGLLQIVLLSSIFLCKYEIIKDGVTSWRRHLEGLESFSRLLEGDAWGASMPDIMVFSQSFITYHKGIASLTEQGVSIMEPDESFQSTRHDAFSDTLGQNTYLQAVDPYMGFSRSLIVLLRRVMGLLSFKLEDGRVLPRVKLEIKSIVDLLSRRNWTAEHFLIPKGMTQETVGRLEHVSRAYESAVYACLHSMIEELSAREGTAEVWEELRGMLPVSKEAALTGCLADIGLVPCDCPEEAGLLPVLFIVACETDSPEQMTTVLRRVTVLEAHVGLGNIRYAAALLREVWQRRIQLQRWQDWRGLLATSNWDLIIT</sequence>
<dbReference type="Proteomes" id="UP000254866">
    <property type="component" value="Unassembled WGS sequence"/>
</dbReference>
<name>A0A370TT37_9HELO</name>
<evidence type="ECO:0000313" key="4">
    <source>
        <dbReference type="EMBL" id="RDL38692.1"/>
    </source>
</evidence>
<dbReference type="GO" id="GO:0003700">
    <property type="term" value="F:DNA-binding transcription factor activity"/>
    <property type="evidence" value="ECO:0007669"/>
    <property type="project" value="TreeGrafter"/>
</dbReference>
<dbReference type="Pfam" id="PF11951">
    <property type="entry name" value="Fungal_trans_2"/>
    <property type="match status" value="1"/>
</dbReference>
<evidence type="ECO:0008006" key="6">
    <source>
        <dbReference type="Google" id="ProtNLM"/>
    </source>
</evidence>
<dbReference type="PANTHER" id="PTHR37534">
    <property type="entry name" value="TRANSCRIPTIONAL ACTIVATOR PROTEIN UGA3"/>
    <property type="match status" value="1"/>
</dbReference>
<dbReference type="OrthoDB" id="3599512at2759"/>
<protein>
    <recommendedName>
        <fullName evidence="6">C6 transcription factor</fullName>
    </recommendedName>
</protein>
<dbReference type="InterPro" id="IPR021858">
    <property type="entry name" value="Fun_TF"/>
</dbReference>
<evidence type="ECO:0000256" key="1">
    <source>
        <dbReference type="ARBA" id="ARBA00004123"/>
    </source>
</evidence>
<dbReference type="GeneID" id="43595881"/>
<comment type="subcellular location">
    <subcellularLocation>
        <location evidence="1">Nucleus</location>
    </subcellularLocation>
</comment>
<dbReference type="RefSeq" id="XP_031871348.1">
    <property type="nucleotide sequence ID" value="XM_032011655.1"/>
</dbReference>
<dbReference type="GO" id="GO:0005634">
    <property type="term" value="C:nucleus"/>
    <property type="evidence" value="ECO:0007669"/>
    <property type="project" value="UniProtKB-SubCell"/>
</dbReference>
<dbReference type="GO" id="GO:0045944">
    <property type="term" value="P:positive regulation of transcription by RNA polymerase II"/>
    <property type="evidence" value="ECO:0007669"/>
    <property type="project" value="TreeGrafter"/>
</dbReference>
<organism evidence="4 5">
    <name type="scientific">Venustampulla echinocandica</name>
    <dbReference type="NCBI Taxonomy" id="2656787"/>
    <lineage>
        <taxon>Eukaryota</taxon>
        <taxon>Fungi</taxon>
        <taxon>Dikarya</taxon>
        <taxon>Ascomycota</taxon>
        <taxon>Pezizomycotina</taxon>
        <taxon>Leotiomycetes</taxon>
        <taxon>Helotiales</taxon>
        <taxon>Pleuroascaceae</taxon>
        <taxon>Venustampulla</taxon>
    </lineage>
</organism>